<dbReference type="OrthoDB" id="551633at2759"/>
<accession>Q5KLQ7</accession>
<feature type="region of interest" description="Disordered" evidence="5">
    <location>
        <begin position="50"/>
        <end position="245"/>
    </location>
</feature>
<evidence type="ECO:0000256" key="5">
    <source>
        <dbReference type="SAM" id="MobiDB-lite"/>
    </source>
</evidence>
<evidence type="ECO:0000256" key="2">
    <source>
        <dbReference type="ARBA" id="ARBA00007175"/>
    </source>
</evidence>
<keyword evidence="7" id="KW-1185">Reference proteome</keyword>
<dbReference type="STRING" id="214684.Q5KLQ7"/>
<dbReference type="KEGG" id="cne:CNB04420"/>
<proteinExistence type="inferred from homology"/>
<feature type="compositionally biased region" description="Basic and acidic residues" evidence="5">
    <location>
        <begin position="55"/>
        <end position="88"/>
    </location>
</feature>
<dbReference type="GO" id="GO:0019843">
    <property type="term" value="F:rRNA binding"/>
    <property type="evidence" value="ECO:0000318"/>
    <property type="project" value="GO_Central"/>
</dbReference>
<comment type="subcellular location">
    <subcellularLocation>
        <location evidence="1">Nucleus</location>
        <location evidence="1">Nucleolus</location>
    </subcellularLocation>
</comment>
<dbReference type="InParanoid" id="Q5KLQ7"/>
<evidence type="ECO:0008006" key="8">
    <source>
        <dbReference type="Google" id="ProtNLM"/>
    </source>
</evidence>
<dbReference type="HOGENOM" id="CLU_083957_0_0_1"/>
<reference evidence="6 7" key="1">
    <citation type="journal article" date="2005" name="Science">
        <title>The genome of the basidiomycetous yeast and human pathogen Cryptococcus neoformans.</title>
        <authorList>
            <person name="Loftus B.J."/>
            <person name="Fung E."/>
            <person name="Roncaglia P."/>
            <person name="Rowley D."/>
            <person name="Amedeo P."/>
            <person name="Bruno D."/>
            <person name="Vamathevan J."/>
            <person name="Miranda M."/>
            <person name="Anderson I.J."/>
            <person name="Fraser J.A."/>
            <person name="Allen J.E."/>
            <person name="Bosdet I.E."/>
            <person name="Brent M.R."/>
            <person name="Chiu R."/>
            <person name="Doering T.L."/>
            <person name="Donlin M.J."/>
            <person name="D'Souza C.A."/>
            <person name="Fox D.S."/>
            <person name="Grinberg V."/>
            <person name="Fu J."/>
            <person name="Fukushima M."/>
            <person name="Haas B.J."/>
            <person name="Huang J.C."/>
            <person name="Janbon G."/>
            <person name="Jones S.J."/>
            <person name="Koo H.L."/>
            <person name="Krzywinski M.I."/>
            <person name="Kwon-Chung J.K."/>
            <person name="Lengeler K.B."/>
            <person name="Maiti R."/>
            <person name="Marra M.A."/>
            <person name="Marra R.E."/>
            <person name="Mathewson C.A."/>
            <person name="Mitchell T.G."/>
            <person name="Pertea M."/>
            <person name="Riggs F.R."/>
            <person name="Salzberg S.L."/>
            <person name="Schein J.E."/>
            <person name="Shvartsbeyn A."/>
            <person name="Shin H."/>
            <person name="Shumway M."/>
            <person name="Specht C.A."/>
            <person name="Suh B.B."/>
            <person name="Tenney A."/>
            <person name="Utterback T.R."/>
            <person name="Wickes B.L."/>
            <person name="Wortman J.R."/>
            <person name="Wye N.H."/>
            <person name="Kronstad J.W."/>
            <person name="Lodge J.K."/>
            <person name="Heitman J."/>
            <person name="Davis R.W."/>
            <person name="Fraser C.M."/>
            <person name="Hyman R.W."/>
        </authorList>
    </citation>
    <scope>NUCLEOTIDE SEQUENCE [LARGE SCALE GENOMIC DNA]</scope>
    <source>
        <strain evidence="7">JEC21 / ATCC MYA-565</strain>
    </source>
</reference>
<evidence type="ECO:0000256" key="1">
    <source>
        <dbReference type="ARBA" id="ARBA00004604"/>
    </source>
</evidence>
<dbReference type="GO" id="GO:0005730">
    <property type="term" value="C:nucleolus"/>
    <property type="evidence" value="ECO:0000318"/>
    <property type="project" value="GO_Central"/>
</dbReference>
<dbReference type="eggNOG" id="KOG4709">
    <property type="taxonomic scope" value="Eukaryota"/>
</dbReference>
<dbReference type="VEuPathDB" id="FungiDB:CNB04420"/>
<sequence length="245" mass="28021">MPATKSKSNVALLTEGATYIQRAKKARKEQVEEIKFDDEARREWLTGFSKRKKAKAEEKKARAKERERQEHLEERRNARKELRQRAAENVKSVRRAMGLEDDEDDNEESNEEEAGSPAPKDLEKAEFSDDEQIATVTITEDFDPSASIYPIRTSTSPSPSVDDKSELKSKKPTVKLLPPSSRRAQKADEKKKEKKKISRSMETKAERRKGKEMELRKRSKKAALAMERKGKTPRGPKKGMGKGRH</sequence>
<evidence type="ECO:0000313" key="6">
    <source>
        <dbReference type="EMBL" id="AAW41631.1"/>
    </source>
</evidence>
<name>Q5KLQ7_CRYD1</name>
<dbReference type="Proteomes" id="UP000002149">
    <property type="component" value="Chromosome 2"/>
</dbReference>
<dbReference type="PANTHER" id="PTHR14577:SF0">
    <property type="entry name" value="NUCLEOLAR PROTEIN 12"/>
    <property type="match status" value="1"/>
</dbReference>
<evidence type="ECO:0000313" key="7">
    <source>
        <dbReference type="Proteomes" id="UP000002149"/>
    </source>
</evidence>
<dbReference type="EMBL" id="AE017342">
    <property type="protein sequence ID" value="AAW41631.1"/>
    <property type="molecule type" value="Genomic_DNA"/>
</dbReference>
<dbReference type="AlphaFoldDB" id="Q5KLQ7"/>
<dbReference type="Pfam" id="PF09805">
    <property type="entry name" value="Nop25"/>
    <property type="match status" value="1"/>
</dbReference>
<protein>
    <recommendedName>
        <fullName evidence="8">Ribosomal RNA-processing protein 17</fullName>
    </recommendedName>
</protein>
<keyword evidence="3" id="KW-0175">Coiled coil</keyword>
<comment type="similarity">
    <text evidence="2">Belongs to the RRP17 family.</text>
</comment>
<evidence type="ECO:0000256" key="4">
    <source>
        <dbReference type="ARBA" id="ARBA00023242"/>
    </source>
</evidence>
<feature type="compositionally biased region" description="Acidic residues" evidence="5">
    <location>
        <begin position="99"/>
        <end position="114"/>
    </location>
</feature>
<dbReference type="PaxDb" id="214684-Q5KLQ7"/>
<accession>Q55Y81</accession>
<gene>
    <name evidence="6" type="ordered locus">CNB04420</name>
</gene>
<dbReference type="GeneID" id="3255990"/>
<dbReference type="RefSeq" id="XP_024512178.1">
    <property type="nucleotide sequence ID" value="XM_024656598.1"/>
</dbReference>
<dbReference type="PANTHER" id="PTHR14577">
    <property type="entry name" value="NUCLEOLAR PROTEIN 12"/>
    <property type="match status" value="1"/>
</dbReference>
<dbReference type="OMA" id="EWDGFPD"/>
<feature type="compositionally biased region" description="Basic and acidic residues" evidence="5">
    <location>
        <begin position="199"/>
        <end position="216"/>
    </location>
</feature>
<evidence type="ECO:0000256" key="3">
    <source>
        <dbReference type="ARBA" id="ARBA00023054"/>
    </source>
</evidence>
<dbReference type="InterPro" id="IPR019186">
    <property type="entry name" value="Nucleolar_protein_12"/>
</dbReference>
<keyword evidence="4" id="KW-0539">Nucleus</keyword>
<organism evidence="6 7">
    <name type="scientific">Cryptococcus deneoformans (strain JEC21 / ATCC MYA-565)</name>
    <name type="common">Cryptococcus neoformans var. neoformans serotype D</name>
    <dbReference type="NCBI Taxonomy" id="214684"/>
    <lineage>
        <taxon>Eukaryota</taxon>
        <taxon>Fungi</taxon>
        <taxon>Dikarya</taxon>
        <taxon>Basidiomycota</taxon>
        <taxon>Agaricomycotina</taxon>
        <taxon>Tremellomycetes</taxon>
        <taxon>Tremellales</taxon>
        <taxon>Cryptococcaceae</taxon>
        <taxon>Cryptococcus</taxon>
        <taxon>Cryptococcus neoformans species complex</taxon>
    </lineage>
</organism>
<feature type="compositionally biased region" description="Basic residues" evidence="5">
    <location>
        <begin position="231"/>
        <end position="245"/>
    </location>
</feature>